<accession>A0A088RV33</accession>
<dbReference type="eggNOG" id="ENOG502S554">
    <property type="taxonomic scope" value="Eukaryota"/>
</dbReference>
<dbReference type="VEuPathDB" id="TriTrypDB:LPAL13_280018700"/>
<evidence type="ECO:0000313" key="2">
    <source>
        <dbReference type="EMBL" id="AIN99760.1"/>
    </source>
</evidence>
<keyword evidence="3" id="KW-1185">Reference proteome</keyword>
<organism evidence="2 3">
    <name type="scientific">Leishmania panamensis</name>
    <dbReference type="NCBI Taxonomy" id="5679"/>
    <lineage>
        <taxon>Eukaryota</taxon>
        <taxon>Discoba</taxon>
        <taxon>Euglenozoa</taxon>
        <taxon>Kinetoplastea</taxon>
        <taxon>Metakinetoplastina</taxon>
        <taxon>Trypanosomatida</taxon>
        <taxon>Trypanosomatidae</taxon>
        <taxon>Leishmaniinae</taxon>
        <taxon>Leishmania</taxon>
        <taxon>Leishmania guyanensis species complex</taxon>
    </lineage>
</organism>
<dbReference type="GeneID" id="22576572"/>
<dbReference type="AlphaFoldDB" id="A0A088RV33"/>
<gene>
    <name evidence="2" type="ORF">LPMP_281270</name>
</gene>
<dbReference type="EMBL" id="CP009397">
    <property type="protein sequence ID" value="AIN99760.1"/>
    <property type="molecule type" value="Genomic_DNA"/>
</dbReference>
<reference evidence="2 3" key="1">
    <citation type="journal article" date="2015" name="Sci. Rep.">
        <title>The genome of Leishmania panamensis: insights into genomics of the L. (Viannia) subgenus.</title>
        <authorList>
            <person name="Llanes A."/>
            <person name="Restrepo C.M."/>
            <person name="Vecchio G.D."/>
            <person name="Anguizola F.J."/>
            <person name="Lleonart R."/>
        </authorList>
    </citation>
    <scope>NUCLEOTIDE SEQUENCE [LARGE SCALE GENOMIC DNA]</scope>
    <source>
        <strain evidence="2 3">MHOM/PA/94/PSC-1</strain>
    </source>
</reference>
<dbReference type="OrthoDB" id="273260at2759"/>
<dbReference type="Proteomes" id="UP000063063">
    <property type="component" value="Chromosome 28"/>
</dbReference>
<name>A0A088RV33_LEIPA</name>
<dbReference type="KEGG" id="lpan:LPMP_281270"/>
<evidence type="ECO:0000256" key="1">
    <source>
        <dbReference type="SAM" id="MobiDB-lite"/>
    </source>
</evidence>
<dbReference type="RefSeq" id="XP_010700467.1">
    <property type="nucleotide sequence ID" value="XM_010702165.1"/>
</dbReference>
<sequence>MSNKYKSFYENDGSGRDTFINYAAAYWMNPLPAGTFFKSREHLAQPGAPTENGTSLMMDDSTPYPGRTLFGKSRYGTTVLAADQAAALGTADDSQSGHSAVIGSTAGPTASGVAGAGADGQSFDGEATALEHISFDVSHPERRLWQPGHATTGLEGTGGGSTYNGIKEPWAAPNAMDNTLLRLAPGYESTCHYHLRTGRFYTEDAAPPHEMTLPDKGVTWGRSRYF</sequence>
<feature type="region of interest" description="Disordered" evidence="1">
    <location>
        <begin position="92"/>
        <end position="123"/>
    </location>
</feature>
<proteinExistence type="predicted"/>
<dbReference type="VEuPathDB" id="TriTrypDB:LPMP_281270"/>
<evidence type="ECO:0000313" key="3">
    <source>
        <dbReference type="Proteomes" id="UP000063063"/>
    </source>
</evidence>
<protein>
    <submittedName>
        <fullName evidence="2">Uncharacterized protein</fullName>
    </submittedName>
</protein>